<evidence type="ECO:0000313" key="3">
    <source>
        <dbReference type="Proteomes" id="UP000270296"/>
    </source>
</evidence>
<dbReference type="AlphaFoldDB" id="A0A183IZ70"/>
<proteinExistence type="predicted"/>
<accession>A0A183IZ70</accession>
<dbReference type="WBParaSite" id="SBAD_0000923901-mRNA-1">
    <property type="protein sequence ID" value="SBAD_0000923901-mRNA-1"/>
    <property type="gene ID" value="SBAD_0000923901"/>
</dbReference>
<evidence type="ECO:0000256" key="1">
    <source>
        <dbReference type="SAM" id="MobiDB-lite"/>
    </source>
</evidence>
<reference evidence="2 3" key="2">
    <citation type="submission" date="2018-11" db="EMBL/GenBank/DDBJ databases">
        <authorList>
            <consortium name="Pathogen Informatics"/>
        </authorList>
    </citation>
    <scope>NUCLEOTIDE SEQUENCE [LARGE SCALE GENOMIC DNA]</scope>
</reference>
<feature type="compositionally biased region" description="Polar residues" evidence="1">
    <location>
        <begin position="28"/>
        <end position="58"/>
    </location>
</feature>
<feature type="region of interest" description="Disordered" evidence="1">
    <location>
        <begin position="28"/>
        <end position="78"/>
    </location>
</feature>
<keyword evidence="3" id="KW-1185">Reference proteome</keyword>
<reference evidence="4" key="1">
    <citation type="submission" date="2016-06" db="UniProtKB">
        <authorList>
            <consortium name="WormBaseParasite"/>
        </authorList>
    </citation>
    <scope>IDENTIFICATION</scope>
</reference>
<name>A0A183IZ70_9BILA</name>
<gene>
    <name evidence="2" type="ORF">SBAD_LOCUS8918</name>
</gene>
<evidence type="ECO:0000313" key="4">
    <source>
        <dbReference type="WBParaSite" id="SBAD_0000923901-mRNA-1"/>
    </source>
</evidence>
<dbReference type="Proteomes" id="UP000270296">
    <property type="component" value="Unassembled WGS sequence"/>
</dbReference>
<evidence type="ECO:0000313" key="2">
    <source>
        <dbReference type="EMBL" id="VDP20098.1"/>
    </source>
</evidence>
<protein>
    <submittedName>
        <fullName evidence="4">PAM2 domain-containing protein</fullName>
    </submittedName>
</protein>
<sequence length="78" mass="8137">MDTMVNKETPPTHVEFVHAIVDDQKTVQPLTDSSGGTSPNMAANESLYQGVSNGSLNGSGFVDSPPVPAFRSPCSSAK</sequence>
<organism evidence="4">
    <name type="scientific">Soboliphyme baturini</name>
    <dbReference type="NCBI Taxonomy" id="241478"/>
    <lineage>
        <taxon>Eukaryota</taxon>
        <taxon>Metazoa</taxon>
        <taxon>Ecdysozoa</taxon>
        <taxon>Nematoda</taxon>
        <taxon>Enoplea</taxon>
        <taxon>Dorylaimia</taxon>
        <taxon>Dioctophymatida</taxon>
        <taxon>Dioctophymatoidea</taxon>
        <taxon>Soboliphymatidae</taxon>
        <taxon>Soboliphyme</taxon>
    </lineage>
</organism>
<dbReference type="EMBL" id="UZAM01012113">
    <property type="protein sequence ID" value="VDP20098.1"/>
    <property type="molecule type" value="Genomic_DNA"/>
</dbReference>